<evidence type="ECO:0000256" key="7">
    <source>
        <dbReference type="ARBA" id="ARBA00019373"/>
    </source>
</evidence>
<dbReference type="PANTHER" id="PTHR46382">
    <property type="entry name" value="PHOSPHATIDATE CYTIDYLYLTRANSFERASE"/>
    <property type="match status" value="1"/>
</dbReference>
<evidence type="ECO:0000256" key="10">
    <source>
        <dbReference type="ARBA" id="ARBA00022679"/>
    </source>
</evidence>
<dbReference type="GO" id="GO:0004605">
    <property type="term" value="F:phosphatidate cytidylyltransferase activity"/>
    <property type="evidence" value="ECO:0007669"/>
    <property type="project" value="UniProtKB-EC"/>
</dbReference>
<dbReference type="InterPro" id="IPR000374">
    <property type="entry name" value="PC_trans"/>
</dbReference>
<keyword evidence="8" id="KW-1003">Cell membrane</keyword>
<dbReference type="Proteomes" id="UP000282321">
    <property type="component" value="Unassembled WGS sequence"/>
</dbReference>
<evidence type="ECO:0000313" key="21">
    <source>
        <dbReference type="Proteomes" id="UP000282321"/>
    </source>
</evidence>
<dbReference type="GO" id="GO:0016024">
    <property type="term" value="P:CDP-diacylglycerol biosynthetic process"/>
    <property type="evidence" value="ECO:0007669"/>
    <property type="project" value="UniProtKB-UniPathway"/>
</dbReference>
<dbReference type="EMBL" id="QNBC01000001">
    <property type="protein sequence ID" value="RKX68228.1"/>
    <property type="molecule type" value="Genomic_DNA"/>
</dbReference>
<protein>
    <recommendedName>
        <fullName evidence="7 18">Phosphatidate cytidylyltransferase</fullName>
        <ecNumber evidence="6 18">2.7.7.41</ecNumber>
    </recommendedName>
</protein>
<name>A0A660SBQ5_UNCT6</name>
<dbReference type="PROSITE" id="PS01315">
    <property type="entry name" value="CDS"/>
    <property type="match status" value="1"/>
</dbReference>
<evidence type="ECO:0000256" key="6">
    <source>
        <dbReference type="ARBA" id="ARBA00012487"/>
    </source>
</evidence>
<keyword evidence="15 19" id="KW-0472">Membrane</keyword>
<evidence type="ECO:0000256" key="11">
    <source>
        <dbReference type="ARBA" id="ARBA00022692"/>
    </source>
</evidence>
<comment type="caution">
    <text evidence="20">The sequence shown here is derived from an EMBL/GenBank/DDBJ whole genome shotgun (WGS) entry which is preliminary data.</text>
</comment>
<evidence type="ECO:0000256" key="13">
    <source>
        <dbReference type="ARBA" id="ARBA00022989"/>
    </source>
</evidence>
<evidence type="ECO:0000256" key="8">
    <source>
        <dbReference type="ARBA" id="ARBA00022475"/>
    </source>
</evidence>
<evidence type="ECO:0000313" key="20">
    <source>
        <dbReference type="EMBL" id="RKX68228.1"/>
    </source>
</evidence>
<evidence type="ECO:0000256" key="14">
    <source>
        <dbReference type="ARBA" id="ARBA00023098"/>
    </source>
</evidence>
<organism evidence="20 21">
    <name type="scientific">candidate division TA06 bacterium</name>
    <dbReference type="NCBI Taxonomy" id="2250710"/>
    <lineage>
        <taxon>Bacteria</taxon>
        <taxon>Bacteria division TA06</taxon>
    </lineage>
</organism>
<comment type="similarity">
    <text evidence="5 18">Belongs to the CDS family.</text>
</comment>
<feature type="transmembrane region" description="Helical" evidence="19">
    <location>
        <begin position="125"/>
        <end position="143"/>
    </location>
</feature>
<sequence>MIHIERGDSVESEKIPVKKKFNKKELTLRWLTAIFWIPLIIYIIYLGSYFYATFVILLCAFTSYEFLKILEYKNMAPHKLFGAIMGAVIVITMFYRSYFFLFLTLATGYLVISIFELARKKADKPIYHISSTIMGAFFIPWLLGHLVFLRELPRVFNLPYINGFYFTLLPFLMGWGGDSGAYFIGIAFGKHKLLPRVSPKKSWEGAIGNVVFTIVAVLLIKLLSGNLLNYFDVFTIGIFGSILSQIGDLTESLIKRDIAIKDSSKFLPGHGGLLDRFDGFLFMVPFVYYYLYVKLVIML</sequence>
<dbReference type="UniPathway" id="UPA00557">
    <property type="reaction ID" value="UER00614"/>
</dbReference>
<dbReference type="PANTHER" id="PTHR46382:SF1">
    <property type="entry name" value="PHOSPHATIDATE CYTIDYLYLTRANSFERASE"/>
    <property type="match status" value="1"/>
</dbReference>
<evidence type="ECO:0000256" key="5">
    <source>
        <dbReference type="ARBA" id="ARBA00010185"/>
    </source>
</evidence>
<feature type="transmembrane region" description="Helical" evidence="19">
    <location>
        <begin position="26"/>
        <end position="44"/>
    </location>
</feature>
<dbReference type="AlphaFoldDB" id="A0A660SBQ5"/>
<accession>A0A660SBQ5</accession>
<dbReference type="Pfam" id="PF01148">
    <property type="entry name" value="CTP_transf_1"/>
    <property type="match status" value="1"/>
</dbReference>
<feature type="transmembrane region" description="Helical" evidence="19">
    <location>
        <begin position="279"/>
        <end position="297"/>
    </location>
</feature>
<evidence type="ECO:0000256" key="17">
    <source>
        <dbReference type="ARBA" id="ARBA00023264"/>
    </source>
</evidence>
<comment type="pathway">
    <text evidence="3 18">Phospholipid metabolism; CDP-diacylglycerol biosynthesis; CDP-diacylglycerol from sn-glycerol 3-phosphate: step 3/3.</text>
</comment>
<evidence type="ECO:0000256" key="1">
    <source>
        <dbReference type="ARBA" id="ARBA00001698"/>
    </source>
</evidence>
<evidence type="ECO:0000256" key="12">
    <source>
        <dbReference type="ARBA" id="ARBA00022695"/>
    </source>
</evidence>
<comment type="pathway">
    <text evidence="4">Lipid metabolism.</text>
</comment>
<keyword evidence="16" id="KW-0594">Phospholipid biosynthesis</keyword>
<keyword evidence="12 18" id="KW-0548">Nucleotidyltransferase</keyword>
<reference evidence="20 21" key="1">
    <citation type="submission" date="2018-06" db="EMBL/GenBank/DDBJ databases">
        <title>Extensive metabolic versatility and redundancy in microbially diverse, dynamic hydrothermal sediments.</title>
        <authorList>
            <person name="Dombrowski N."/>
            <person name="Teske A."/>
            <person name="Baker B.J."/>
        </authorList>
    </citation>
    <scope>NUCLEOTIDE SEQUENCE [LARGE SCALE GENOMIC DNA]</scope>
    <source>
        <strain evidence="20">B35_G9</strain>
    </source>
</reference>
<evidence type="ECO:0000256" key="2">
    <source>
        <dbReference type="ARBA" id="ARBA00004651"/>
    </source>
</evidence>
<feature type="transmembrane region" description="Helical" evidence="19">
    <location>
        <begin position="206"/>
        <end position="224"/>
    </location>
</feature>
<feature type="transmembrane region" description="Helical" evidence="19">
    <location>
        <begin position="79"/>
        <end position="95"/>
    </location>
</feature>
<evidence type="ECO:0000256" key="19">
    <source>
        <dbReference type="SAM" id="Phobius"/>
    </source>
</evidence>
<keyword evidence="17" id="KW-1208">Phospholipid metabolism</keyword>
<feature type="transmembrane region" description="Helical" evidence="19">
    <location>
        <begin position="50"/>
        <end position="67"/>
    </location>
</feature>
<gene>
    <name evidence="20" type="ORF">DRP44_00210</name>
</gene>
<keyword evidence="11 18" id="KW-0812">Transmembrane</keyword>
<evidence type="ECO:0000256" key="4">
    <source>
        <dbReference type="ARBA" id="ARBA00005189"/>
    </source>
</evidence>
<keyword evidence="14" id="KW-0443">Lipid metabolism</keyword>
<feature type="transmembrane region" description="Helical" evidence="19">
    <location>
        <begin position="163"/>
        <end position="185"/>
    </location>
</feature>
<evidence type="ECO:0000256" key="18">
    <source>
        <dbReference type="RuleBase" id="RU003938"/>
    </source>
</evidence>
<proteinExistence type="inferred from homology"/>
<keyword evidence="9" id="KW-0444">Lipid biosynthesis</keyword>
<evidence type="ECO:0000256" key="16">
    <source>
        <dbReference type="ARBA" id="ARBA00023209"/>
    </source>
</evidence>
<evidence type="ECO:0000256" key="3">
    <source>
        <dbReference type="ARBA" id="ARBA00005119"/>
    </source>
</evidence>
<keyword evidence="13 19" id="KW-1133">Transmembrane helix</keyword>
<evidence type="ECO:0000256" key="15">
    <source>
        <dbReference type="ARBA" id="ARBA00023136"/>
    </source>
</evidence>
<keyword evidence="10 18" id="KW-0808">Transferase</keyword>
<evidence type="ECO:0000256" key="9">
    <source>
        <dbReference type="ARBA" id="ARBA00022516"/>
    </source>
</evidence>
<feature type="transmembrane region" description="Helical" evidence="19">
    <location>
        <begin position="101"/>
        <end position="118"/>
    </location>
</feature>
<dbReference type="GO" id="GO:0005886">
    <property type="term" value="C:plasma membrane"/>
    <property type="evidence" value="ECO:0007669"/>
    <property type="project" value="UniProtKB-SubCell"/>
</dbReference>
<dbReference type="EC" id="2.7.7.41" evidence="6 18"/>
<comment type="subcellular location">
    <subcellularLocation>
        <location evidence="2">Cell membrane</location>
        <topology evidence="2">Multi-pass membrane protein</topology>
    </subcellularLocation>
</comment>
<comment type="catalytic activity">
    <reaction evidence="1 18">
        <text>a 1,2-diacyl-sn-glycero-3-phosphate + CTP + H(+) = a CDP-1,2-diacyl-sn-glycerol + diphosphate</text>
        <dbReference type="Rhea" id="RHEA:16229"/>
        <dbReference type="ChEBI" id="CHEBI:15378"/>
        <dbReference type="ChEBI" id="CHEBI:33019"/>
        <dbReference type="ChEBI" id="CHEBI:37563"/>
        <dbReference type="ChEBI" id="CHEBI:58332"/>
        <dbReference type="ChEBI" id="CHEBI:58608"/>
        <dbReference type="EC" id="2.7.7.41"/>
    </reaction>
</comment>